<evidence type="ECO:0000256" key="1">
    <source>
        <dbReference type="SAM" id="MobiDB-lite"/>
    </source>
</evidence>
<dbReference type="EMBL" id="JBEYRS010000014">
    <property type="protein sequence ID" value="MEW2366125.1"/>
    <property type="molecule type" value="Genomic_DNA"/>
</dbReference>
<proteinExistence type="predicted"/>
<evidence type="ECO:0000313" key="3">
    <source>
        <dbReference type="EMBL" id="MEW2366125.1"/>
    </source>
</evidence>
<sequence length="167" mass="17649">MDDDGVMGDEVYQPDGDEIREDAGILDAEDTLSDRASDPYDEGWSPPERPLGVDHTGVTAEERREGESLDERLSEEVPDPALQVPGPAEYDDGIGDTVDTDGEPIDEAEVGDVRAGRLFVPDEGAAEDPEDVAAQDMFGEDMGVDGGAASAEEAAVHVISDFGEPGD</sequence>
<organism evidence="3 4">
    <name type="scientific">Streptomyces huasconensis</name>
    <dbReference type="NCBI Taxonomy" id="1854574"/>
    <lineage>
        <taxon>Bacteria</taxon>
        <taxon>Bacillati</taxon>
        <taxon>Actinomycetota</taxon>
        <taxon>Actinomycetes</taxon>
        <taxon>Kitasatosporales</taxon>
        <taxon>Streptomycetaceae</taxon>
        <taxon>Streptomyces</taxon>
    </lineage>
</organism>
<keyword evidence="4" id="KW-1185">Reference proteome</keyword>
<evidence type="ECO:0000313" key="4">
    <source>
        <dbReference type="Proteomes" id="UP001553843"/>
    </source>
</evidence>
<reference evidence="3 4" key="1">
    <citation type="submission" date="2024-06" db="EMBL/GenBank/DDBJ databases">
        <title>The Natural Products Discovery Center: Release of the First 8490 Sequenced Strains for Exploring Actinobacteria Biosynthetic Diversity.</title>
        <authorList>
            <person name="Kalkreuter E."/>
            <person name="Kautsar S.A."/>
            <person name="Yang D."/>
            <person name="Bader C.D."/>
            <person name="Teijaro C.N."/>
            <person name="Fluegel L."/>
            <person name="Davis C.M."/>
            <person name="Simpson J.R."/>
            <person name="Lauterbach L."/>
            <person name="Steele A.D."/>
            <person name="Gui C."/>
            <person name="Meng S."/>
            <person name="Li G."/>
            <person name="Viehrig K."/>
            <person name="Ye F."/>
            <person name="Su P."/>
            <person name="Kiefer A.F."/>
            <person name="Nichols A."/>
            <person name="Cepeda A.J."/>
            <person name="Yan W."/>
            <person name="Fan B."/>
            <person name="Jiang Y."/>
            <person name="Adhikari A."/>
            <person name="Zheng C.-J."/>
            <person name="Schuster L."/>
            <person name="Cowan T.M."/>
            <person name="Smanski M.J."/>
            <person name="Chevrette M.G."/>
            <person name="De Carvalho L.P.S."/>
            <person name="Shen B."/>
        </authorList>
    </citation>
    <scope>NUCLEOTIDE SEQUENCE [LARGE SCALE GENOMIC DNA]</scope>
    <source>
        <strain evidence="3 4">NPDC047833</strain>
    </source>
</reference>
<dbReference type="Pfam" id="PF18970">
    <property type="entry name" value="DUF5709"/>
    <property type="match status" value="1"/>
</dbReference>
<dbReference type="Proteomes" id="UP001553843">
    <property type="component" value="Unassembled WGS sequence"/>
</dbReference>
<accession>A0ABV3M336</accession>
<protein>
    <submittedName>
        <fullName evidence="3">DUF5709 domain-containing protein</fullName>
    </submittedName>
</protein>
<feature type="domain" description="DUF5709" evidence="2">
    <location>
        <begin position="109"/>
        <end position="161"/>
    </location>
</feature>
<evidence type="ECO:0000259" key="2">
    <source>
        <dbReference type="Pfam" id="PF18970"/>
    </source>
</evidence>
<dbReference type="RefSeq" id="WP_359782531.1">
    <property type="nucleotide sequence ID" value="NZ_JBEYRR010000012.1"/>
</dbReference>
<comment type="caution">
    <text evidence="3">The sequence shown here is derived from an EMBL/GenBank/DDBJ whole genome shotgun (WGS) entry which is preliminary data.</text>
</comment>
<feature type="compositionally biased region" description="Basic and acidic residues" evidence="1">
    <location>
        <begin position="60"/>
        <end position="75"/>
    </location>
</feature>
<feature type="region of interest" description="Disordered" evidence="1">
    <location>
        <begin position="1"/>
        <end position="105"/>
    </location>
</feature>
<name>A0ABV3M336_9ACTN</name>
<feature type="compositionally biased region" description="Acidic residues" evidence="1">
    <location>
        <begin position="89"/>
        <end position="105"/>
    </location>
</feature>
<gene>
    <name evidence="3" type="ORF">AB0887_29785</name>
</gene>
<dbReference type="InterPro" id="IPR043763">
    <property type="entry name" value="DUF5709"/>
</dbReference>